<dbReference type="EMBL" id="FOIO01000075">
    <property type="protein sequence ID" value="SEU16124.1"/>
    <property type="molecule type" value="Genomic_DNA"/>
</dbReference>
<gene>
    <name evidence="1" type="ORF">FOC47_15285</name>
    <name evidence="2" type="ORF">SAMN05216521_107512</name>
</gene>
<evidence type="ECO:0000313" key="4">
    <source>
        <dbReference type="Proteomes" id="UP000501069"/>
    </source>
</evidence>
<dbReference type="AlphaFoldDB" id="A0A1I0K0V4"/>
<organism evidence="2 3">
    <name type="scientific">Enterocloster clostridioformis</name>
    <dbReference type="NCBI Taxonomy" id="1531"/>
    <lineage>
        <taxon>Bacteria</taxon>
        <taxon>Bacillati</taxon>
        <taxon>Bacillota</taxon>
        <taxon>Clostridia</taxon>
        <taxon>Lachnospirales</taxon>
        <taxon>Lachnospiraceae</taxon>
        <taxon>Enterocloster</taxon>
    </lineage>
</organism>
<name>A0A1I0K0V4_9FIRM</name>
<dbReference type="Proteomes" id="UP000501069">
    <property type="component" value="Chromosome"/>
</dbReference>
<evidence type="ECO:0000313" key="1">
    <source>
        <dbReference type="EMBL" id="QIX94078.1"/>
    </source>
</evidence>
<dbReference type="Proteomes" id="UP000182121">
    <property type="component" value="Unassembled WGS sequence"/>
</dbReference>
<dbReference type="RefSeq" id="WP_003524877.1">
    <property type="nucleotide sequence ID" value="NZ_CAUBLB010000039.1"/>
</dbReference>
<reference evidence="1 4" key="2">
    <citation type="submission" date="2019-11" db="EMBL/GenBank/DDBJ databases">
        <title>FDA dAtabase for Regulatory Grade micrObial Sequences (FDA-ARGOS): Supporting development and validation of Infectious Disease Dx tests.</title>
        <authorList>
            <person name="Turner S."/>
            <person name="Byrd R."/>
            <person name="Tallon L."/>
            <person name="Sadzewicz L."/>
            <person name="Vavikolanu K."/>
            <person name="Mehta A."/>
            <person name="Aluvathingal J."/>
            <person name="Nadendla S."/>
            <person name="Myers T."/>
            <person name="Yan Y."/>
            <person name="Sichtig H."/>
        </authorList>
    </citation>
    <scope>NUCLEOTIDE SEQUENCE [LARGE SCALE GENOMIC DNA]</scope>
    <source>
        <strain evidence="1 4">FDAARGOS_739</strain>
    </source>
</reference>
<dbReference type="EMBL" id="CP050964">
    <property type="protein sequence ID" value="QIX94078.1"/>
    <property type="molecule type" value="Genomic_DNA"/>
</dbReference>
<evidence type="ECO:0000313" key="3">
    <source>
        <dbReference type="Proteomes" id="UP000182121"/>
    </source>
</evidence>
<accession>A0A1I0K0V4</accession>
<evidence type="ECO:0000313" key="2">
    <source>
        <dbReference type="EMBL" id="SEU16124.1"/>
    </source>
</evidence>
<sequence length="170" mass="19643">MLGFDNCPEEAGAIRDFIPNYKINLVTPQSMEDMSVFRTCLQQIFSMVKYNSDKTLLYQYVKENREALGSLTGNELNALLALLGEQKRLEAIMKNHGEKEGMDVCRAIDELIEDGKKEGEMKGQMKGQMKGEERVRKLNLLLMAEKRYDDLERASKDKEYRRQLFDTFGI</sequence>
<protein>
    <submittedName>
        <fullName evidence="2">Uncharacterized protein</fullName>
    </submittedName>
</protein>
<proteinExistence type="predicted"/>
<reference evidence="2 3" key="1">
    <citation type="submission" date="2016-10" db="EMBL/GenBank/DDBJ databases">
        <authorList>
            <person name="Varghese N."/>
            <person name="Submissions S."/>
        </authorList>
    </citation>
    <scope>NUCLEOTIDE SEQUENCE [LARGE SCALE GENOMIC DNA]</scope>
    <source>
        <strain evidence="2 3">NLAE-zl-C196</strain>
    </source>
</reference>